<keyword evidence="6" id="KW-0997">Cell inner membrane</keyword>
<dbReference type="PANTHER" id="PTHR32309">
    <property type="entry name" value="TYROSINE-PROTEIN KINASE"/>
    <property type="match status" value="1"/>
</dbReference>
<evidence type="ECO:0000313" key="22">
    <source>
        <dbReference type="Proteomes" id="UP000003844"/>
    </source>
</evidence>
<gene>
    <name evidence="21" type="ORF">Gilli_1714</name>
</gene>
<feature type="compositionally biased region" description="Low complexity" evidence="16">
    <location>
        <begin position="1"/>
        <end position="19"/>
    </location>
</feature>
<evidence type="ECO:0000256" key="17">
    <source>
        <dbReference type="SAM" id="Phobius"/>
    </source>
</evidence>
<evidence type="ECO:0000256" key="13">
    <source>
        <dbReference type="ARBA" id="ARBA00023136"/>
    </source>
</evidence>
<dbReference type="NCBIfam" id="TIGR01007">
    <property type="entry name" value="eps_fam"/>
    <property type="match status" value="1"/>
</dbReference>
<evidence type="ECO:0000259" key="18">
    <source>
        <dbReference type="Pfam" id="PF02706"/>
    </source>
</evidence>
<evidence type="ECO:0000256" key="7">
    <source>
        <dbReference type="ARBA" id="ARBA00022679"/>
    </source>
</evidence>
<feature type="domain" description="Tyrosine-protein kinase G-rich" evidence="20">
    <location>
        <begin position="459"/>
        <end position="529"/>
    </location>
</feature>
<dbReference type="PANTHER" id="PTHR32309:SF13">
    <property type="entry name" value="FERRIC ENTEROBACTIN TRANSPORT PROTEIN FEPE"/>
    <property type="match status" value="1"/>
</dbReference>
<evidence type="ECO:0000256" key="11">
    <source>
        <dbReference type="ARBA" id="ARBA00022840"/>
    </source>
</evidence>
<keyword evidence="10" id="KW-0418">Kinase</keyword>
<dbReference type="InterPro" id="IPR003856">
    <property type="entry name" value="LPS_length_determ_N"/>
</dbReference>
<keyword evidence="8 17" id="KW-0812">Transmembrane</keyword>
<comment type="catalytic activity">
    <reaction evidence="15">
        <text>L-tyrosyl-[protein] + ATP = O-phospho-L-tyrosyl-[protein] + ADP + H(+)</text>
        <dbReference type="Rhea" id="RHEA:10596"/>
        <dbReference type="Rhea" id="RHEA-COMP:10136"/>
        <dbReference type="Rhea" id="RHEA-COMP:20101"/>
        <dbReference type="ChEBI" id="CHEBI:15378"/>
        <dbReference type="ChEBI" id="CHEBI:30616"/>
        <dbReference type="ChEBI" id="CHEBI:46858"/>
        <dbReference type="ChEBI" id="CHEBI:61978"/>
        <dbReference type="ChEBI" id="CHEBI:456216"/>
        <dbReference type="EC" id="2.7.10.2"/>
    </reaction>
</comment>
<dbReference type="RefSeq" id="WP_006988668.1">
    <property type="nucleotide sequence ID" value="NZ_JH594606.1"/>
</dbReference>
<dbReference type="EC" id="2.7.10.2" evidence="4"/>
<name>H2BZZ1_GILLR</name>
<feature type="domain" description="AAA" evidence="19">
    <location>
        <begin position="608"/>
        <end position="722"/>
    </location>
</feature>
<evidence type="ECO:0000256" key="8">
    <source>
        <dbReference type="ARBA" id="ARBA00022692"/>
    </source>
</evidence>
<dbReference type="Pfam" id="PF13807">
    <property type="entry name" value="GNVR"/>
    <property type="match status" value="1"/>
</dbReference>
<dbReference type="InterPro" id="IPR032807">
    <property type="entry name" value="GNVR"/>
</dbReference>
<dbReference type="InterPro" id="IPR005702">
    <property type="entry name" value="Wzc-like_C"/>
</dbReference>
<evidence type="ECO:0000256" key="1">
    <source>
        <dbReference type="ARBA" id="ARBA00004429"/>
    </source>
</evidence>
<keyword evidence="14" id="KW-0829">Tyrosine-protein kinase</keyword>
<dbReference type="Pfam" id="PF02706">
    <property type="entry name" value="Wzz"/>
    <property type="match status" value="1"/>
</dbReference>
<dbReference type="EMBL" id="JH594606">
    <property type="protein sequence ID" value="EHQ02358.1"/>
    <property type="molecule type" value="Genomic_DNA"/>
</dbReference>
<evidence type="ECO:0000256" key="4">
    <source>
        <dbReference type="ARBA" id="ARBA00011903"/>
    </source>
</evidence>
<dbReference type="InterPro" id="IPR025669">
    <property type="entry name" value="AAA_dom"/>
</dbReference>
<evidence type="ECO:0000256" key="2">
    <source>
        <dbReference type="ARBA" id="ARBA00007316"/>
    </source>
</evidence>
<dbReference type="Proteomes" id="UP000003844">
    <property type="component" value="Unassembled WGS sequence"/>
</dbReference>
<dbReference type="InterPro" id="IPR027417">
    <property type="entry name" value="P-loop_NTPase"/>
</dbReference>
<comment type="subcellular location">
    <subcellularLocation>
        <location evidence="1">Cell inner membrane</location>
        <topology evidence="1">Multi-pass membrane protein</topology>
    </subcellularLocation>
</comment>
<keyword evidence="13 17" id="KW-0472">Membrane</keyword>
<sequence>MSQQPYNQQQQQQPQQQFQQEEEINLREEFGKYFRYWPWFVASLFLCVLIAFLYLRYTTPVYQSTATIIIKDEKKGGSIPGLEAFEGLGLLGGMGSNSLENEMGILRSKRLITDVAKELQLNVRYFIEGNVQTTELYSNNPIEIQILKQDDEALAGGQTFKIYVKGEKALLLTNELTGKEIKANYGEPVDLNFGTIVINKSLTPNLKEFSANAEPLIVSFSTVEAAGAGYREKIQLNLTDKNSSLIELNLNDPVKEKARDILDQLILEYNRQAIEDKNLVALNTASFIEDRLDIITGELDSVESGKEDFKEENQLTDIQAESAMFIENASDFNKRSQEVNTQLELSNAMLDYIAKNSESDLLPANLGISEAGVNSVISEYNSLVLERNRILSGSTPKNPVVMDINSRIEQIKGNVLVSLQRMRSNLRIVREDLDRQSATIDSRIASVPGKEKQFRGIERQQSIKEALYLFLLQKREETSLSLAVTAPKAKIVDSAYSLATPVSPKNKIILLAALILGVLIPFMVIYLKQLFNNKINSQKDMQSALRFIPLVGEIPKFTGKEEGLIIENDRSVLSEAFRILHTNLQYLLVNSENKDNGNILFVTSTVKGEGKTFAAINLALTLANSGKKVLVMGADLRNPQLHRYQVETKQNKGISDYLVNKELELEQLIITSSLHANLDLLPSGSIPPNPSELWRRSRADELFESLKSIYDYIVVDTAPVMLVTDTFLINKFADLTLYVVRAGYTEKKLIDFAVDAKKDGKLHDVSFVLNDVKMANFGYGNKYGYAYGAEKEGFWSKIKGKAAIW</sequence>
<evidence type="ECO:0000256" key="3">
    <source>
        <dbReference type="ARBA" id="ARBA00008883"/>
    </source>
</evidence>
<proteinExistence type="inferred from homology"/>
<comment type="similarity">
    <text evidence="3">Belongs to the etk/wzc family.</text>
</comment>
<dbReference type="SUPFAM" id="SSF52540">
    <property type="entry name" value="P-loop containing nucleoside triphosphate hydrolases"/>
    <property type="match status" value="1"/>
</dbReference>
<evidence type="ECO:0000256" key="14">
    <source>
        <dbReference type="ARBA" id="ARBA00023137"/>
    </source>
</evidence>
<evidence type="ECO:0000256" key="9">
    <source>
        <dbReference type="ARBA" id="ARBA00022741"/>
    </source>
</evidence>
<feature type="transmembrane region" description="Helical" evidence="17">
    <location>
        <begin position="36"/>
        <end position="55"/>
    </location>
</feature>
<dbReference type="Pfam" id="PF13614">
    <property type="entry name" value="AAA_31"/>
    <property type="match status" value="1"/>
</dbReference>
<accession>H2BZZ1</accession>
<evidence type="ECO:0000256" key="15">
    <source>
        <dbReference type="ARBA" id="ARBA00051245"/>
    </source>
</evidence>
<keyword evidence="7" id="KW-0808">Transferase</keyword>
<keyword evidence="11" id="KW-0067">ATP-binding</keyword>
<evidence type="ECO:0000256" key="10">
    <source>
        <dbReference type="ARBA" id="ARBA00022777"/>
    </source>
</evidence>
<dbReference type="eggNOG" id="COG3206">
    <property type="taxonomic scope" value="Bacteria"/>
</dbReference>
<evidence type="ECO:0000256" key="12">
    <source>
        <dbReference type="ARBA" id="ARBA00022989"/>
    </source>
</evidence>
<dbReference type="OrthoDB" id="9794577at2"/>
<dbReference type="GO" id="GO:0004715">
    <property type="term" value="F:non-membrane spanning protein tyrosine kinase activity"/>
    <property type="evidence" value="ECO:0007669"/>
    <property type="project" value="UniProtKB-EC"/>
</dbReference>
<dbReference type="AlphaFoldDB" id="H2BZZ1"/>
<dbReference type="CDD" id="cd05387">
    <property type="entry name" value="BY-kinase"/>
    <property type="match status" value="1"/>
</dbReference>
<protein>
    <recommendedName>
        <fullName evidence="4">non-specific protein-tyrosine kinase</fullName>
        <ecNumber evidence="4">2.7.10.2</ecNumber>
    </recommendedName>
</protein>
<feature type="region of interest" description="Disordered" evidence="16">
    <location>
        <begin position="1"/>
        <end position="20"/>
    </location>
</feature>
<evidence type="ECO:0000259" key="20">
    <source>
        <dbReference type="Pfam" id="PF13807"/>
    </source>
</evidence>
<feature type="transmembrane region" description="Helical" evidence="17">
    <location>
        <begin position="508"/>
        <end position="527"/>
    </location>
</feature>
<evidence type="ECO:0000256" key="5">
    <source>
        <dbReference type="ARBA" id="ARBA00022475"/>
    </source>
</evidence>
<dbReference type="GO" id="GO:0005886">
    <property type="term" value="C:plasma membrane"/>
    <property type="evidence" value="ECO:0007669"/>
    <property type="project" value="UniProtKB-SubCell"/>
</dbReference>
<evidence type="ECO:0000259" key="19">
    <source>
        <dbReference type="Pfam" id="PF13614"/>
    </source>
</evidence>
<organism evidence="21 22">
    <name type="scientific">Gillisia limnaea (strain DSM 15749 / LMG 21470 / R-8282)</name>
    <dbReference type="NCBI Taxonomy" id="865937"/>
    <lineage>
        <taxon>Bacteria</taxon>
        <taxon>Pseudomonadati</taxon>
        <taxon>Bacteroidota</taxon>
        <taxon>Flavobacteriia</taxon>
        <taxon>Flavobacteriales</taxon>
        <taxon>Flavobacteriaceae</taxon>
        <taxon>Gillisia</taxon>
    </lineage>
</organism>
<keyword evidence="12 17" id="KW-1133">Transmembrane helix</keyword>
<keyword evidence="5" id="KW-1003">Cell membrane</keyword>
<keyword evidence="22" id="KW-1185">Reference proteome</keyword>
<keyword evidence="9" id="KW-0547">Nucleotide-binding</keyword>
<dbReference type="eggNOG" id="COG0489">
    <property type="taxonomic scope" value="Bacteria"/>
</dbReference>
<dbReference type="STRING" id="865937.Gilli_1714"/>
<dbReference type="Gene3D" id="3.40.50.300">
    <property type="entry name" value="P-loop containing nucleotide triphosphate hydrolases"/>
    <property type="match status" value="1"/>
</dbReference>
<dbReference type="InterPro" id="IPR050445">
    <property type="entry name" value="Bact_polysacc_biosynth/exp"/>
</dbReference>
<dbReference type="HOGENOM" id="CLU_009912_6_0_10"/>
<evidence type="ECO:0000256" key="16">
    <source>
        <dbReference type="SAM" id="MobiDB-lite"/>
    </source>
</evidence>
<dbReference type="GO" id="GO:0005524">
    <property type="term" value="F:ATP binding"/>
    <property type="evidence" value="ECO:0007669"/>
    <property type="project" value="UniProtKB-KW"/>
</dbReference>
<evidence type="ECO:0000313" key="21">
    <source>
        <dbReference type="EMBL" id="EHQ02358.1"/>
    </source>
</evidence>
<evidence type="ECO:0000256" key="6">
    <source>
        <dbReference type="ARBA" id="ARBA00022519"/>
    </source>
</evidence>
<reference evidence="22" key="1">
    <citation type="journal article" date="2012" name="Stand. Genomic Sci.">
        <title>Genome sequence of the Antarctic rhodopsins-containing flavobacterium Gillisia limnaea type strain (R-8282(T)).</title>
        <authorList>
            <person name="Riedel T."/>
            <person name="Held B."/>
            <person name="Nolan M."/>
            <person name="Lucas S."/>
            <person name="Lapidus A."/>
            <person name="Tice H."/>
            <person name="Del Rio T.G."/>
            <person name="Cheng J.F."/>
            <person name="Han C."/>
            <person name="Tapia R."/>
            <person name="Goodwin L.A."/>
            <person name="Pitluck S."/>
            <person name="Liolios K."/>
            <person name="Mavromatis K."/>
            <person name="Pagani I."/>
            <person name="Ivanova N."/>
            <person name="Mikhailova N."/>
            <person name="Pati A."/>
            <person name="Chen A."/>
            <person name="Palaniappan K."/>
            <person name="Land M."/>
            <person name="Rohde M."/>
            <person name="Tindall B.J."/>
            <person name="Detter J.C."/>
            <person name="Goker M."/>
            <person name="Bristow J."/>
            <person name="Eisen J.A."/>
            <person name="Markowitz V."/>
            <person name="Hugenholtz P."/>
            <person name="Kyrpides N.C."/>
            <person name="Klenk H.P."/>
            <person name="Woyke T."/>
        </authorList>
    </citation>
    <scope>NUCLEOTIDE SEQUENCE [LARGE SCALE GENOMIC DNA]</scope>
    <source>
        <strain evidence="22">DSM 15749 / LMG 21470 / R-8282</strain>
    </source>
</reference>
<comment type="similarity">
    <text evidence="2">Belongs to the CpsD/CapB family.</text>
</comment>
<feature type="domain" description="Polysaccharide chain length determinant N-terminal" evidence="18">
    <location>
        <begin position="22"/>
        <end position="119"/>
    </location>
</feature>